<reference evidence="2 3" key="1">
    <citation type="journal article" date="2020" name="Mol. Biol. Evol.">
        <title>Distinct Expression and Methylation Patterns for Genes with Different Fates following a Single Whole-Genome Duplication in Flowering Plants.</title>
        <authorList>
            <person name="Shi T."/>
            <person name="Rahmani R.S."/>
            <person name="Gugger P.F."/>
            <person name="Wang M."/>
            <person name="Li H."/>
            <person name="Zhang Y."/>
            <person name="Li Z."/>
            <person name="Wang Q."/>
            <person name="Van de Peer Y."/>
            <person name="Marchal K."/>
            <person name="Chen J."/>
        </authorList>
    </citation>
    <scope>NUCLEOTIDE SEQUENCE [LARGE SCALE GENOMIC DNA]</scope>
    <source>
        <tissue evidence="2">Leaf</tissue>
    </source>
</reference>
<dbReference type="Gene3D" id="3.60.10.10">
    <property type="entry name" value="Endonuclease/exonuclease/phosphatase"/>
    <property type="match status" value="1"/>
</dbReference>
<accession>A0A822ZRJ4</accession>
<dbReference type="InterPro" id="IPR036691">
    <property type="entry name" value="Endo/exonu/phosph_ase_sf"/>
</dbReference>
<protein>
    <recommendedName>
        <fullName evidence="1">Endonuclease/exonuclease/phosphatase domain-containing protein</fullName>
    </recommendedName>
</protein>
<dbReference type="GO" id="GO:0003824">
    <property type="term" value="F:catalytic activity"/>
    <property type="evidence" value="ECO:0007669"/>
    <property type="project" value="InterPro"/>
</dbReference>
<sequence length="202" mass="22926">METKVNSCQIKAVLARWGYTNFFAVEPIGDSGGLLVTWKLEVSLEVLSSSPIIINTHAIFPQIIATWQISFVYGDPNRSFKNEVWNDLKQIEASIDMPCVVLGDFNEVTHINEKQGGKVKQGNAWRNFKVMIEDCNLIDLRSYGNRYTWSNHRSGAKLIRQRLNRVLVNSEWNVVYTNAIVFNEVSMGSDHSPIILQCFLGS</sequence>
<evidence type="ECO:0000313" key="2">
    <source>
        <dbReference type="EMBL" id="DAD46141.1"/>
    </source>
</evidence>
<dbReference type="Proteomes" id="UP000607653">
    <property type="component" value="Unassembled WGS sequence"/>
</dbReference>
<dbReference type="EMBL" id="DUZY01000007">
    <property type="protein sequence ID" value="DAD46141.1"/>
    <property type="molecule type" value="Genomic_DNA"/>
</dbReference>
<dbReference type="SUPFAM" id="SSF56219">
    <property type="entry name" value="DNase I-like"/>
    <property type="match status" value="1"/>
</dbReference>
<dbReference type="AlphaFoldDB" id="A0A822ZRJ4"/>
<feature type="domain" description="Endonuclease/exonuclease/phosphatase" evidence="1">
    <location>
        <begin position="24"/>
        <end position="191"/>
    </location>
</feature>
<evidence type="ECO:0000313" key="3">
    <source>
        <dbReference type="Proteomes" id="UP000607653"/>
    </source>
</evidence>
<keyword evidence="3" id="KW-1185">Reference proteome</keyword>
<dbReference type="Pfam" id="PF03372">
    <property type="entry name" value="Exo_endo_phos"/>
    <property type="match status" value="1"/>
</dbReference>
<evidence type="ECO:0000259" key="1">
    <source>
        <dbReference type="Pfam" id="PF03372"/>
    </source>
</evidence>
<proteinExistence type="predicted"/>
<name>A0A822ZRJ4_NELNU</name>
<organism evidence="2 3">
    <name type="scientific">Nelumbo nucifera</name>
    <name type="common">Sacred lotus</name>
    <dbReference type="NCBI Taxonomy" id="4432"/>
    <lineage>
        <taxon>Eukaryota</taxon>
        <taxon>Viridiplantae</taxon>
        <taxon>Streptophyta</taxon>
        <taxon>Embryophyta</taxon>
        <taxon>Tracheophyta</taxon>
        <taxon>Spermatophyta</taxon>
        <taxon>Magnoliopsida</taxon>
        <taxon>Proteales</taxon>
        <taxon>Nelumbonaceae</taxon>
        <taxon>Nelumbo</taxon>
    </lineage>
</organism>
<gene>
    <name evidence="2" type="ORF">HUJ06_004371</name>
</gene>
<comment type="caution">
    <text evidence="2">The sequence shown here is derived from an EMBL/GenBank/DDBJ whole genome shotgun (WGS) entry which is preliminary data.</text>
</comment>
<dbReference type="PANTHER" id="PTHR33710:SF71">
    <property type="entry name" value="ENDONUCLEASE_EXONUCLEASE_PHOSPHATASE DOMAIN-CONTAINING PROTEIN"/>
    <property type="match status" value="1"/>
</dbReference>
<dbReference type="PANTHER" id="PTHR33710">
    <property type="entry name" value="BNAC02G09200D PROTEIN"/>
    <property type="match status" value="1"/>
</dbReference>
<dbReference type="InterPro" id="IPR005135">
    <property type="entry name" value="Endo/exonuclease/phosphatase"/>
</dbReference>